<evidence type="ECO:0000313" key="3">
    <source>
        <dbReference type="Proteomes" id="UP001180020"/>
    </source>
</evidence>
<protein>
    <submittedName>
        <fullName evidence="2">Uncharacterized protein</fullName>
    </submittedName>
</protein>
<sequence length="378" mass="41524">MTRKPQGAAPMVKVGGIGGSVSKPSKERCCGKKRNGKGVCSDYHASRKRIYPRENLGGIQAGDGDGGPIENRVEDPYIVSVSSVPPSASKEGCCEVVDTKYDLVTQSLSRPAEECICTLNTEDPEIPCNDDAYSPIQIFLPVPYCEELNVTIETQDAPAEPHCPSKKIGSPPEAPSVVDDGNMMEELAKSCSGQNGSLESTTTLSISDQEKQLSASVDEVLCYPDIDALILSMDLGIDDREPCPFKEVSRYHNSDTNGRLEQSARVYVRRAIASHGALAVFYSCHLKYYIKKPEAIIKMDEDGSFSIKNTGKYSIFVNRKGTKEAELLLFHESHIELVRGMTFVFEVNQNSMNHYIADVMEGNSQDMKAKFEWSPANN</sequence>
<dbReference type="GO" id="GO:0031011">
    <property type="term" value="C:Ino80 complex"/>
    <property type="evidence" value="ECO:0007669"/>
    <property type="project" value="InterPro"/>
</dbReference>
<reference evidence="2" key="2">
    <citation type="submission" date="2023-06" db="EMBL/GenBank/DDBJ databases">
        <authorList>
            <person name="Ma L."/>
            <person name="Liu K.-W."/>
            <person name="Li Z."/>
            <person name="Hsiao Y.-Y."/>
            <person name="Qi Y."/>
            <person name="Fu T."/>
            <person name="Tang G."/>
            <person name="Zhang D."/>
            <person name="Sun W.-H."/>
            <person name="Liu D.-K."/>
            <person name="Li Y."/>
            <person name="Chen G.-Z."/>
            <person name="Liu X.-D."/>
            <person name="Liao X.-Y."/>
            <person name="Jiang Y.-T."/>
            <person name="Yu X."/>
            <person name="Hao Y."/>
            <person name="Huang J."/>
            <person name="Zhao X.-W."/>
            <person name="Ke S."/>
            <person name="Chen Y.-Y."/>
            <person name="Wu W.-L."/>
            <person name="Hsu J.-L."/>
            <person name="Lin Y.-F."/>
            <person name="Huang M.-D."/>
            <person name="Li C.-Y."/>
            <person name="Huang L."/>
            <person name="Wang Z.-W."/>
            <person name="Zhao X."/>
            <person name="Zhong W.-Y."/>
            <person name="Peng D.-H."/>
            <person name="Ahmad S."/>
            <person name="Lan S."/>
            <person name="Zhang J.-S."/>
            <person name="Tsai W.-C."/>
            <person name="Van De Peer Y."/>
            <person name="Liu Z.-J."/>
        </authorList>
    </citation>
    <scope>NUCLEOTIDE SEQUENCE</scope>
    <source>
        <strain evidence="2">CP</strain>
        <tissue evidence="2">Leaves</tissue>
    </source>
</reference>
<evidence type="ECO:0000256" key="1">
    <source>
        <dbReference type="SAM" id="MobiDB-lite"/>
    </source>
</evidence>
<keyword evidence="3" id="KW-1185">Reference proteome</keyword>
<organism evidence="2 3">
    <name type="scientific">Acorus calamus</name>
    <name type="common">Sweet flag</name>
    <dbReference type="NCBI Taxonomy" id="4465"/>
    <lineage>
        <taxon>Eukaryota</taxon>
        <taxon>Viridiplantae</taxon>
        <taxon>Streptophyta</taxon>
        <taxon>Embryophyta</taxon>
        <taxon>Tracheophyta</taxon>
        <taxon>Spermatophyta</taxon>
        <taxon>Magnoliopsida</taxon>
        <taxon>Liliopsida</taxon>
        <taxon>Acoraceae</taxon>
        <taxon>Acorus</taxon>
    </lineage>
</organism>
<dbReference type="PANTHER" id="PTHR13233:SF0">
    <property type="entry name" value="MICROSPHERULE PROTEIN 1"/>
    <property type="match status" value="1"/>
</dbReference>
<reference evidence="2" key="1">
    <citation type="journal article" date="2023" name="Nat. Commun.">
        <title>Diploid and tetraploid genomes of Acorus and the evolution of monocots.</title>
        <authorList>
            <person name="Ma L."/>
            <person name="Liu K.W."/>
            <person name="Li Z."/>
            <person name="Hsiao Y.Y."/>
            <person name="Qi Y."/>
            <person name="Fu T."/>
            <person name="Tang G.D."/>
            <person name="Zhang D."/>
            <person name="Sun W.H."/>
            <person name="Liu D.K."/>
            <person name="Li Y."/>
            <person name="Chen G.Z."/>
            <person name="Liu X.D."/>
            <person name="Liao X.Y."/>
            <person name="Jiang Y.T."/>
            <person name="Yu X."/>
            <person name="Hao Y."/>
            <person name="Huang J."/>
            <person name="Zhao X.W."/>
            <person name="Ke S."/>
            <person name="Chen Y.Y."/>
            <person name="Wu W.L."/>
            <person name="Hsu J.L."/>
            <person name="Lin Y.F."/>
            <person name="Huang M.D."/>
            <person name="Li C.Y."/>
            <person name="Huang L."/>
            <person name="Wang Z.W."/>
            <person name="Zhao X."/>
            <person name="Zhong W.Y."/>
            <person name="Peng D.H."/>
            <person name="Ahmad S."/>
            <person name="Lan S."/>
            <person name="Zhang J.S."/>
            <person name="Tsai W.C."/>
            <person name="Van de Peer Y."/>
            <person name="Liu Z.J."/>
        </authorList>
    </citation>
    <scope>NUCLEOTIDE SEQUENCE</scope>
    <source>
        <strain evidence="2">CP</strain>
    </source>
</reference>
<dbReference type="PANTHER" id="PTHR13233">
    <property type="entry name" value="MICROSPHERULE PROTEIN 1"/>
    <property type="match status" value="1"/>
</dbReference>
<comment type="caution">
    <text evidence="2">The sequence shown here is derived from an EMBL/GenBank/DDBJ whole genome shotgun (WGS) entry which is preliminary data.</text>
</comment>
<name>A0AAV9EKL1_ACOCL</name>
<dbReference type="InterPro" id="IPR037912">
    <property type="entry name" value="MCRS1"/>
</dbReference>
<dbReference type="EMBL" id="JAUJYO010000006">
    <property type="protein sequence ID" value="KAK1313782.1"/>
    <property type="molecule type" value="Genomic_DNA"/>
</dbReference>
<gene>
    <name evidence="2" type="ORF">QJS10_CPA06g01698</name>
</gene>
<dbReference type="AlphaFoldDB" id="A0AAV9EKL1"/>
<evidence type="ECO:0000313" key="2">
    <source>
        <dbReference type="EMBL" id="KAK1313782.1"/>
    </source>
</evidence>
<accession>A0AAV9EKL1</accession>
<dbReference type="GO" id="GO:0002151">
    <property type="term" value="F:G-quadruplex RNA binding"/>
    <property type="evidence" value="ECO:0007669"/>
    <property type="project" value="InterPro"/>
</dbReference>
<dbReference type="GO" id="GO:0045944">
    <property type="term" value="P:positive regulation of transcription by RNA polymerase II"/>
    <property type="evidence" value="ECO:0007669"/>
    <property type="project" value="TreeGrafter"/>
</dbReference>
<dbReference type="GO" id="GO:0044545">
    <property type="term" value="C:NSL complex"/>
    <property type="evidence" value="ECO:0007669"/>
    <property type="project" value="TreeGrafter"/>
</dbReference>
<proteinExistence type="predicted"/>
<feature type="region of interest" description="Disordered" evidence="1">
    <location>
        <begin position="1"/>
        <end position="38"/>
    </location>
</feature>
<dbReference type="Proteomes" id="UP001180020">
    <property type="component" value="Unassembled WGS sequence"/>
</dbReference>
<dbReference type="GO" id="GO:0071339">
    <property type="term" value="C:MLL1 complex"/>
    <property type="evidence" value="ECO:0007669"/>
    <property type="project" value="InterPro"/>
</dbReference>